<proteinExistence type="predicted"/>
<dbReference type="EMBL" id="JAHLFT010000102">
    <property type="protein sequence ID" value="MBU3829025.1"/>
    <property type="molecule type" value="Genomic_DNA"/>
</dbReference>
<gene>
    <name evidence="1" type="ORF">H9806_07920</name>
</gene>
<dbReference type="Proteomes" id="UP000823844">
    <property type="component" value="Unassembled WGS sequence"/>
</dbReference>
<organism evidence="1 2">
    <name type="scientific">Candidatus Lactobacillus pullistercoris</name>
    <dbReference type="NCBI Taxonomy" id="2838636"/>
    <lineage>
        <taxon>Bacteria</taxon>
        <taxon>Bacillati</taxon>
        <taxon>Bacillota</taxon>
        <taxon>Bacilli</taxon>
        <taxon>Lactobacillales</taxon>
        <taxon>Lactobacillaceae</taxon>
        <taxon>Lactobacillus</taxon>
    </lineage>
</organism>
<evidence type="ECO:0000313" key="1">
    <source>
        <dbReference type="EMBL" id="MBU3829025.1"/>
    </source>
</evidence>
<name>A0A9E2NUE0_9LACO</name>
<sequence>MPSIDVKKNEYVSLREIIELANKKYKFFFSNKNFESIEQKNTVDTIKKKIIMTLTKDTGIDFQRFGNKQEYRVNVTDVNYLISLLQDYFLKKSKLFTAAGLSERDQRLKKHDINLVIKNSENDKKARDRVLQEIEKSDRYLTKEQMHEAEKNVKQAISRNVADDCLNLHEAIGDLDLGGLKCFYNDAFLQRLFKDVAIIRTSIIFQNSMRHTITKFHLVDYLIDYYLRELHVVYVNNRRIRCEGYSEYDVKLKDPICWYCQKLLRD</sequence>
<reference evidence="1" key="1">
    <citation type="journal article" date="2021" name="PeerJ">
        <title>Extensive microbial diversity within the chicken gut microbiome revealed by metagenomics and culture.</title>
        <authorList>
            <person name="Gilroy R."/>
            <person name="Ravi A."/>
            <person name="Getino M."/>
            <person name="Pursley I."/>
            <person name="Horton D.L."/>
            <person name="Alikhan N.F."/>
            <person name="Baker D."/>
            <person name="Gharbi K."/>
            <person name="Hall N."/>
            <person name="Watson M."/>
            <person name="Adriaenssens E.M."/>
            <person name="Foster-Nyarko E."/>
            <person name="Jarju S."/>
            <person name="Secka A."/>
            <person name="Antonio M."/>
            <person name="Oren A."/>
            <person name="Chaudhuri R.R."/>
            <person name="La Ragione R."/>
            <person name="Hildebrand F."/>
            <person name="Pallen M.J."/>
        </authorList>
    </citation>
    <scope>NUCLEOTIDE SEQUENCE</scope>
    <source>
        <strain evidence="1">F6-686</strain>
    </source>
</reference>
<evidence type="ECO:0000313" key="2">
    <source>
        <dbReference type="Proteomes" id="UP000823844"/>
    </source>
</evidence>
<reference evidence="1" key="2">
    <citation type="submission" date="2021-04" db="EMBL/GenBank/DDBJ databases">
        <authorList>
            <person name="Gilroy R."/>
        </authorList>
    </citation>
    <scope>NUCLEOTIDE SEQUENCE</scope>
    <source>
        <strain evidence="1">F6-686</strain>
    </source>
</reference>
<comment type="caution">
    <text evidence="1">The sequence shown here is derived from an EMBL/GenBank/DDBJ whole genome shotgun (WGS) entry which is preliminary data.</text>
</comment>
<accession>A0A9E2NUE0</accession>
<dbReference type="AlphaFoldDB" id="A0A9E2NUE0"/>
<protein>
    <submittedName>
        <fullName evidence="1">Uncharacterized protein</fullName>
    </submittedName>
</protein>